<name>T1KE25_TETUR</name>
<gene>
    <name evidence="5" type="primary">107363338</name>
</gene>
<comment type="subcellular location">
    <subcellularLocation>
        <location evidence="1">Nucleus</location>
    </subcellularLocation>
</comment>
<evidence type="ECO:0000256" key="1">
    <source>
        <dbReference type="ARBA" id="ARBA00004123"/>
    </source>
</evidence>
<dbReference type="EMBL" id="CAEY01002033">
    <property type="status" value="NOT_ANNOTATED_CDS"/>
    <property type="molecule type" value="Genomic_DNA"/>
</dbReference>
<protein>
    <recommendedName>
        <fullName evidence="3">Integrator complex subunit 10</fullName>
    </recommendedName>
</protein>
<evidence type="ECO:0000313" key="5">
    <source>
        <dbReference type="EnsemblMetazoa" id="tetur09g05060.1"/>
    </source>
</evidence>
<dbReference type="OMA" id="FYVKMFQ"/>
<dbReference type="KEGG" id="tut:107363338"/>
<evidence type="ECO:0000256" key="4">
    <source>
        <dbReference type="ARBA" id="ARBA00023242"/>
    </source>
</evidence>
<dbReference type="PANTHER" id="PTHR16055:SF2">
    <property type="entry name" value="INTEGRATOR COMPLEX SUBUNIT 10"/>
    <property type="match status" value="1"/>
</dbReference>
<dbReference type="PANTHER" id="PTHR16055">
    <property type="entry name" value="INTEGRATOR COMPLEX SUBUNIT 10"/>
    <property type="match status" value="1"/>
</dbReference>
<dbReference type="STRING" id="32264.T1KE25"/>
<reference evidence="6" key="1">
    <citation type="submission" date="2011-08" db="EMBL/GenBank/DDBJ databases">
        <authorList>
            <person name="Rombauts S."/>
        </authorList>
    </citation>
    <scope>NUCLEOTIDE SEQUENCE</scope>
    <source>
        <strain evidence="6">London</strain>
    </source>
</reference>
<dbReference type="GO" id="GO:0032039">
    <property type="term" value="C:integrator complex"/>
    <property type="evidence" value="ECO:0007669"/>
    <property type="project" value="InterPro"/>
</dbReference>
<dbReference type="EnsemblMetazoa" id="tetur09g05060.1">
    <property type="protein sequence ID" value="tetur09g05060.1"/>
    <property type="gene ID" value="tetur09g05060"/>
</dbReference>
<dbReference type="Pfam" id="PF21045">
    <property type="entry name" value="INT10"/>
    <property type="match status" value="2"/>
</dbReference>
<dbReference type="eggNOG" id="ENOG502QQ28">
    <property type="taxonomic scope" value="Eukaryota"/>
</dbReference>
<organism evidence="5 6">
    <name type="scientific">Tetranychus urticae</name>
    <name type="common">Two-spotted spider mite</name>
    <dbReference type="NCBI Taxonomy" id="32264"/>
    <lineage>
        <taxon>Eukaryota</taxon>
        <taxon>Metazoa</taxon>
        <taxon>Ecdysozoa</taxon>
        <taxon>Arthropoda</taxon>
        <taxon>Chelicerata</taxon>
        <taxon>Arachnida</taxon>
        <taxon>Acari</taxon>
        <taxon>Acariformes</taxon>
        <taxon>Trombidiformes</taxon>
        <taxon>Prostigmata</taxon>
        <taxon>Eleutherengona</taxon>
        <taxon>Raphignathae</taxon>
        <taxon>Tetranychoidea</taxon>
        <taxon>Tetranychidae</taxon>
        <taxon>Tetranychus</taxon>
    </lineage>
</organism>
<dbReference type="InterPro" id="IPR026164">
    <property type="entry name" value="Int_cplx_su10"/>
</dbReference>
<dbReference type="OrthoDB" id="18145at2759"/>
<comment type="similarity">
    <text evidence="2">Belongs to the Integrator subunit 10 family.</text>
</comment>
<sequence length="684" mass="77979">MGTLFKNQNTDDNKKMPAEDIENFCIKKAKLSISNGDSNLAKSWFLAASNLFPDSHAIKFEQYLQAKEEGRLMDACRHLDEIFSQKNQSMSVNINQEMQKIITAVKGTINSPSSTFYRNLFNCFSPAAQHRLLLDVANLCADPMEACQLMLLIMKKFPNKINEHASNLLQLIKRAEENQESLRNSDYFNKLLVFDILPVILSPESNLDTSLSLMLSLLDRTIEFYCHISIIGQLKDEETINDLHVMDKETEARFEDVFNMFGKRLGWDLLVCEEHRTQESFLSGIILAHLQKIKKFFQDITTVSMSSEADGPIDLSSSNAKVDYRGIHVSQVIYGAFLLFVRCLHKYMKETAGKLILVEQGASYKGDPVKKRKIHLKSSSPIIFTDNSELQENFTAALQAIEFLNQDYNLIKETSTKFQATKVFESRVYEMLKQDCLIYRGNHDECVKSLEASCKTNVKSCLQSISAALMSYNYSLALKYSLDGVSMLTKVPESKEEDDKPKMECNNNYGRQVVFINYNRNDILTYCIEVIISCLKDRVLLSVKPSDLGLGHLIVLSQYNWPKEVDLFLKCIATIRKKVTGSPTTTVKFVYLHFCDFIFNPDILEEFMSLVNAKGITLEIKDQGKVTPQISKFSKSKTMTTRGVNKNAKEEIKTILVNQMKKSKFILEPSLFTNFILDHVKDLS</sequence>
<reference evidence="5" key="2">
    <citation type="submission" date="2015-06" db="UniProtKB">
        <authorList>
            <consortium name="EnsemblMetazoa"/>
        </authorList>
    </citation>
    <scope>IDENTIFICATION</scope>
</reference>
<accession>T1KE25</accession>
<dbReference type="AlphaFoldDB" id="T1KE25"/>
<keyword evidence="6" id="KW-1185">Reference proteome</keyword>
<evidence type="ECO:0000313" key="6">
    <source>
        <dbReference type="Proteomes" id="UP000015104"/>
    </source>
</evidence>
<evidence type="ECO:0000256" key="2">
    <source>
        <dbReference type="ARBA" id="ARBA00010391"/>
    </source>
</evidence>
<dbReference type="Proteomes" id="UP000015104">
    <property type="component" value="Unassembled WGS sequence"/>
</dbReference>
<proteinExistence type="inferred from homology"/>
<keyword evidence="4" id="KW-0539">Nucleus</keyword>
<dbReference type="HOGENOM" id="CLU_023740_0_0_1"/>
<evidence type="ECO:0000256" key="3">
    <source>
        <dbReference type="ARBA" id="ARBA00016811"/>
    </source>
</evidence>
<dbReference type="GO" id="GO:0016180">
    <property type="term" value="P:snRNA processing"/>
    <property type="evidence" value="ECO:0007669"/>
    <property type="project" value="InterPro"/>
</dbReference>